<proteinExistence type="predicted"/>
<dbReference type="Proteomes" id="UP000247586">
    <property type="component" value="Chromosome"/>
</dbReference>
<sequence length="368" mass="43418">MTIYIAAPSNVYTGGPTALFQLCKILQNDYNVDTYIAFYNIIEEDPVHPNYKSYGCKWITLDRVEDISSNYIIIPESIPFYLLNRFHRIHKILYFLSVDNYVRNLYQLTNKWKIIPSLLSFLIKYYKMDMIHLKPFVNDNIKMYYNEFIASKVKSIIRNKEIEMLNDISLYLAQSKYAAEFLKYQGIEQDKILIIREPLEDEFIKKAKKVDLSKKENMIIWNSRKAYPIAAKLVKITKEKYKVYVAKNIGKEGMIELLSKTKIYLDIGIHPGRDRPPREAVALWNIPFVNNHGGLFYDEDFSIPSKLKLSCESLCNNISVNELYERIVDLMNNYDIIIRETDTIRQYIVDEPNIFRRDIEVFLNKISL</sequence>
<dbReference type="KEGG" id="mhk:DFR87_09490"/>
<organism evidence="1 2">
    <name type="scientific">Metallosphaera hakonensis JCM 8857 = DSM 7519</name>
    <dbReference type="NCBI Taxonomy" id="1293036"/>
    <lineage>
        <taxon>Archaea</taxon>
        <taxon>Thermoproteota</taxon>
        <taxon>Thermoprotei</taxon>
        <taxon>Sulfolobales</taxon>
        <taxon>Sulfolobaceae</taxon>
        <taxon>Metallosphaera</taxon>
    </lineage>
</organism>
<accession>A0A2U9IV93</accession>
<name>A0A2U9IV93_9CREN</name>
<reference evidence="2" key="2">
    <citation type="submission" date="2020-03" db="EMBL/GenBank/DDBJ databases">
        <title>Complete Genome Sequences of Extremely Thermoacidophilic, Metal-Mobilizing Type-Strain Members of the Archaeal Family Sulfolobaceae: Acidianus brierleyi DSM-1651T, Acidianus sulfidivorans DSM-18786T, Metallosphaera hakonensis DSM-7519T, and Metallosphaera prunae DSM-10039T.</title>
        <authorList>
            <person name="Counts J.A."/>
            <person name="Kelly R.M."/>
        </authorList>
    </citation>
    <scope>NUCLEOTIDE SEQUENCE [LARGE SCALE GENOMIC DNA]</scope>
    <source>
        <strain evidence="2">HO1-1</strain>
    </source>
</reference>
<protein>
    <recommendedName>
        <fullName evidence="3">Glycosyltransferase family 1 protein</fullName>
    </recommendedName>
</protein>
<reference evidence="2" key="3">
    <citation type="submission" date="2020-03" db="EMBL/GenBank/DDBJ databases">
        <title>Sequencing and Assembly of Multiple Reported Metal-Biooxidizing Members of the Extremely Thermoacidophilic Archaeal Family Sulfolobaceae.</title>
        <authorList>
            <person name="Counts J.A."/>
            <person name="Kelly R.M."/>
        </authorList>
    </citation>
    <scope>NUCLEOTIDE SEQUENCE [LARGE SCALE GENOMIC DNA]</scope>
    <source>
        <strain evidence="2">HO1-1</strain>
    </source>
</reference>
<evidence type="ECO:0000313" key="2">
    <source>
        <dbReference type="Proteomes" id="UP000247586"/>
    </source>
</evidence>
<dbReference type="EMBL" id="CP029287">
    <property type="protein sequence ID" value="AWR99882.1"/>
    <property type="molecule type" value="Genomic_DNA"/>
</dbReference>
<keyword evidence="2" id="KW-1185">Reference proteome</keyword>
<dbReference type="RefSeq" id="WP_110369413.1">
    <property type="nucleotide sequence ID" value="NZ_CP029287.2"/>
</dbReference>
<evidence type="ECO:0008006" key="3">
    <source>
        <dbReference type="Google" id="ProtNLM"/>
    </source>
</evidence>
<reference evidence="1 2" key="1">
    <citation type="submission" date="2018-05" db="EMBL/GenBank/DDBJ databases">
        <title>Complete Genome Sequences of Extremely Thermoacidophilic, Metal-Mobilizing Type-Strain Members of the Archaeal Family Sulfolobaceae: Acidianus brierleyi DSM-1651T, Acidianus sulfidivorans DSM-18786T, Metallosphaera hakonensis DSM-7519T, and Metallosphaera prunae DSM-10039T.</title>
        <authorList>
            <person name="Counts J.A."/>
            <person name="Kelly R.M."/>
        </authorList>
    </citation>
    <scope>NUCLEOTIDE SEQUENCE [LARGE SCALE GENOMIC DNA]</scope>
    <source>
        <strain evidence="1 2">HO1-1</strain>
    </source>
</reference>
<dbReference type="GeneID" id="36835574"/>
<dbReference type="AlphaFoldDB" id="A0A2U9IV93"/>
<dbReference type="OrthoDB" id="372058at2157"/>
<evidence type="ECO:0000313" key="1">
    <source>
        <dbReference type="EMBL" id="AWR99882.1"/>
    </source>
</evidence>
<gene>
    <name evidence="1" type="ORF">DFR87_09490</name>
</gene>